<evidence type="ECO:0000256" key="1">
    <source>
        <dbReference type="RuleBase" id="RU365061"/>
    </source>
</evidence>
<comment type="subcellular location">
    <subcellularLocation>
        <location evidence="1">Nucleus</location>
    </subcellularLocation>
    <subcellularLocation>
        <location evidence="1">Chromosome</location>
        <location evidence="1">Telomere</location>
    </subcellularLocation>
</comment>
<dbReference type="InterPro" id="IPR003545">
    <property type="entry name" value="Telomerase_RT"/>
</dbReference>
<feature type="non-terminal residue" evidence="2">
    <location>
        <position position="57"/>
    </location>
</feature>
<gene>
    <name evidence="2" type="ORF">OE88DRAFT_1610977</name>
</gene>
<keyword evidence="1" id="KW-0548">Nucleotidyltransferase</keyword>
<feature type="non-terminal residue" evidence="2">
    <location>
        <position position="1"/>
    </location>
</feature>
<evidence type="ECO:0000313" key="3">
    <source>
        <dbReference type="Proteomes" id="UP000305948"/>
    </source>
</evidence>
<dbReference type="Proteomes" id="UP000305948">
    <property type="component" value="Unassembled WGS sequence"/>
</dbReference>
<proteinExistence type="inferred from homology"/>
<keyword evidence="3" id="KW-1185">Reference proteome</keyword>
<dbReference type="STRING" id="5364.A0A5C3MKB8"/>
<dbReference type="GO" id="GO:0042162">
    <property type="term" value="F:telomeric DNA binding"/>
    <property type="evidence" value="ECO:0007669"/>
    <property type="project" value="TreeGrafter"/>
</dbReference>
<organism evidence="2 3">
    <name type="scientific">Heliocybe sulcata</name>
    <dbReference type="NCBI Taxonomy" id="5364"/>
    <lineage>
        <taxon>Eukaryota</taxon>
        <taxon>Fungi</taxon>
        <taxon>Dikarya</taxon>
        <taxon>Basidiomycota</taxon>
        <taxon>Agaricomycotina</taxon>
        <taxon>Agaricomycetes</taxon>
        <taxon>Gloeophyllales</taxon>
        <taxon>Gloeophyllaceae</taxon>
        <taxon>Heliocybe</taxon>
    </lineage>
</organism>
<reference evidence="2 3" key="1">
    <citation type="journal article" date="2019" name="Nat. Ecol. Evol.">
        <title>Megaphylogeny resolves global patterns of mushroom evolution.</title>
        <authorList>
            <person name="Varga T."/>
            <person name="Krizsan K."/>
            <person name="Foldi C."/>
            <person name="Dima B."/>
            <person name="Sanchez-Garcia M."/>
            <person name="Sanchez-Ramirez S."/>
            <person name="Szollosi G.J."/>
            <person name="Szarkandi J.G."/>
            <person name="Papp V."/>
            <person name="Albert L."/>
            <person name="Andreopoulos W."/>
            <person name="Angelini C."/>
            <person name="Antonin V."/>
            <person name="Barry K.W."/>
            <person name="Bougher N.L."/>
            <person name="Buchanan P."/>
            <person name="Buyck B."/>
            <person name="Bense V."/>
            <person name="Catcheside P."/>
            <person name="Chovatia M."/>
            <person name="Cooper J."/>
            <person name="Damon W."/>
            <person name="Desjardin D."/>
            <person name="Finy P."/>
            <person name="Geml J."/>
            <person name="Haridas S."/>
            <person name="Hughes K."/>
            <person name="Justo A."/>
            <person name="Karasinski D."/>
            <person name="Kautmanova I."/>
            <person name="Kiss B."/>
            <person name="Kocsube S."/>
            <person name="Kotiranta H."/>
            <person name="LaButti K.M."/>
            <person name="Lechner B.E."/>
            <person name="Liimatainen K."/>
            <person name="Lipzen A."/>
            <person name="Lukacs Z."/>
            <person name="Mihaltcheva S."/>
            <person name="Morgado L.N."/>
            <person name="Niskanen T."/>
            <person name="Noordeloos M.E."/>
            <person name="Ohm R.A."/>
            <person name="Ortiz-Santana B."/>
            <person name="Ovrebo C."/>
            <person name="Racz N."/>
            <person name="Riley R."/>
            <person name="Savchenko A."/>
            <person name="Shiryaev A."/>
            <person name="Soop K."/>
            <person name="Spirin V."/>
            <person name="Szebenyi C."/>
            <person name="Tomsovsky M."/>
            <person name="Tulloss R.E."/>
            <person name="Uehling J."/>
            <person name="Grigoriev I.V."/>
            <person name="Vagvolgyi C."/>
            <person name="Papp T."/>
            <person name="Martin F.M."/>
            <person name="Miettinen O."/>
            <person name="Hibbett D.S."/>
            <person name="Nagy L.G."/>
        </authorList>
    </citation>
    <scope>NUCLEOTIDE SEQUENCE [LARGE SCALE GENOMIC DNA]</scope>
    <source>
        <strain evidence="2 3">OMC1185</strain>
    </source>
</reference>
<dbReference type="OrthoDB" id="289721at2759"/>
<dbReference type="GO" id="GO:0007004">
    <property type="term" value="P:telomere maintenance via telomerase"/>
    <property type="evidence" value="ECO:0007669"/>
    <property type="project" value="TreeGrafter"/>
</dbReference>
<keyword evidence="1" id="KW-0479">Metal-binding</keyword>
<dbReference type="GO" id="GO:0000781">
    <property type="term" value="C:chromosome, telomeric region"/>
    <property type="evidence" value="ECO:0007669"/>
    <property type="project" value="UniProtKB-SubCell"/>
</dbReference>
<accession>A0A5C3MKB8</accession>
<dbReference type="PANTHER" id="PTHR12066:SF0">
    <property type="entry name" value="TELOMERASE REVERSE TRANSCRIPTASE"/>
    <property type="match status" value="1"/>
</dbReference>
<keyword evidence="1" id="KW-0158">Chromosome</keyword>
<keyword evidence="1" id="KW-0539">Nucleus</keyword>
<evidence type="ECO:0000313" key="2">
    <source>
        <dbReference type="EMBL" id="TFK45862.1"/>
    </source>
</evidence>
<dbReference type="PANTHER" id="PTHR12066">
    <property type="entry name" value="TELOMERASE REVERSE TRANSCRIPTASE"/>
    <property type="match status" value="1"/>
</dbReference>
<dbReference type="GO" id="GO:0000333">
    <property type="term" value="C:telomerase catalytic core complex"/>
    <property type="evidence" value="ECO:0007669"/>
    <property type="project" value="TreeGrafter"/>
</dbReference>
<dbReference type="EMBL" id="ML213536">
    <property type="protein sequence ID" value="TFK45862.1"/>
    <property type="molecule type" value="Genomic_DNA"/>
</dbReference>
<comment type="catalytic activity">
    <reaction evidence="1">
        <text>DNA(n) + a 2'-deoxyribonucleoside 5'-triphosphate = DNA(n+1) + diphosphate</text>
        <dbReference type="Rhea" id="RHEA:22508"/>
        <dbReference type="Rhea" id="RHEA-COMP:17339"/>
        <dbReference type="Rhea" id="RHEA-COMP:17340"/>
        <dbReference type="ChEBI" id="CHEBI:33019"/>
        <dbReference type="ChEBI" id="CHEBI:61560"/>
        <dbReference type="ChEBI" id="CHEBI:173112"/>
        <dbReference type="EC" id="2.7.7.49"/>
    </reaction>
</comment>
<keyword evidence="1" id="KW-0695">RNA-directed DNA polymerase</keyword>
<dbReference type="GO" id="GO:0070034">
    <property type="term" value="F:telomerase RNA binding"/>
    <property type="evidence" value="ECO:0007669"/>
    <property type="project" value="TreeGrafter"/>
</dbReference>
<keyword evidence="1" id="KW-0808">Transferase</keyword>
<dbReference type="AlphaFoldDB" id="A0A5C3MKB8"/>
<dbReference type="GO" id="GO:0046872">
    <property type="term" value="F:metal ion binding"/>
    <property type="evidence" value="ECO:0007669"/>
    <property type="project" value="UniProtKB-KW"/>
</dbReference>
<protein>
    <recommendedName>
        <fullName evidence="1">Telomerase reverse transcriptase</fullName>
        <ecNumber evidence="1">2.7.7.49</ecNumber>
    </recommendedName>
    <alternativeName>
        <fullName evidence="1">Telomerase catalytic subunit</fullName>
    </alternativeName>
</protein>
<dbReference type="EC" id="2.7.7.49" evidence="1"/>
<keyword evidence="1" id="KW-0779">Telomere</keyword>
<name>A0A5C3MKB8_9AGAM</name>
<comment type="function">
    <text evidence="1">Telomerase is a ribonucleoprotein enzyme essential for the replication of chromosome termini in most eukaryotes. It elongates telomeres. It is a reverse transcriptase that adds simple sequence repeats to chromosome ends by copying a template sequence within the RNA component of the enzyme.</text>
</comment>
<dbReference type="GO" id="GO:0003720">
    <property type="term" value="F:telomerase activity"/>
    <property type="evidence" value="ECO:0007669"/>
    <property type="project" value="InterPro"/>
</dbReference>
<sequence length="57" mass="6231">ISNTHVNTIALALQAPEWEMLLQRLIGADAMFYLLTGTSVFVALPNDCLCQVTGRPI</sequence>
<keyword evidence="1" id="KW-0460">Magnesium</keyword>
<comment type="similarity">
    <text evidence="1">Belongs to the reverse transcriptase family. Telomerase subfamily.</text>
</comment>